<feature type="transmembrane region" description="Helical" evidence="1">
    <location>
        <begin position="207"/>
        <end position="232"/>
    </location>
</feature>
<proteinExistence type="predicted"/>
<keyword evidence="1" id="KW-1133">Transmembrane helix</keyword>
<dbReference type="OrthoDB" id="200866at2759"/>
<reference evidence="3" key="1">
    <citation type="journal article" date="2023" name="Commun. Biol.">
        <title>Genome analysis of Parmales, the sister group of diatoms, reveals the evolutionary specialization of diatoms from phago-mixotrophs to photoautotrophs.</title>
        <authorList>
            <person name="Ban H."/>
            <person name="Sato S."/>
            <person name="Yoshikawa S."/>
            <person name="Yamada K."/>
            <person name="Nakamura Y."/>
            <person name="Ichinomiya M."/>
            <person name="Sato N."/>
            <person name="Blanc-Mathieu R."/>
            <person name="Endo H."/>
            <person name="Kuwata A."/>
            <person name="Ogata H."/>
        </authorList>
    </citation>
    <scope>NUCLEOTIDE SEQUENCE [LARGE SCALE GENOMIC DNA]</scope>
</reference>
<keyword evidence="1" id="KW-0812">Transmembrane</keyword>
<protein>
    <submittedName>
        <fullName evidence="2">Uncharacterized protein</fullName>
    </submittedName>
</protein>
<organism evidence="2 3">
    <name type="scientific">Triparma columacea</name>
    <dbReference type="NCBI Taxonomy" id="722753"/>
    <lineage>
        <taxon>Eukaryota</taxon>
        <taxon>Sar</taxon>
        <taxon>Stramenopiles</taxon>
        <taxon>Ochrophyta</taxon>
        <taxon>Bolidophyceae</taxon>
        <taxon>Parmales</taxon>
        <taxon>Triparmaceae</taxon>
        <taxon>Triparma</taxon>
    </lineage>
</organism>
<evidence type="ECO:0000256" key="1">
    <source>
        <dbReference type="SAM" id="Phobius"/>
    </source>
</evidence>
<accession>A0A9W7LES1</accession>
<dbReference type="EMBL" id="BRYA01000333">
    <property type="protein sequence ID" value="GMI47171.1"/>
    <property type="molecule type" value="Genomic_DNA"/>
</dbReference>
<dbReference type="AlphaFoldDB" id="A0A9W7LES1"/>
<evidence type="ECO:0000313" key="2">
    <source>
        <dbReference type="EMBL" id="GMI47171.1"/>
    </source>
</evidence>
<sequence length="240" mass="26840">MGNLLDDVLLITNLGETIFRVYWMAGLGMYTSPDAIQLTILTLSLTPIFILRSCRPQLSKFALPYAIILCALQLNEGVSIPGPTINVYNLVLCSLEILCAVVVPKDSIRRRLPSLQLLQVFISVGFWGAMVVVSQLEVNTTFMRLDRNMSLCGLELSCWLEDEERYGSFLREFFGHFIIQMIAYFTIKANDKEYKGETDRVNALRGFLELIVMWTAIVAGSALASGGNIPYFSPSANPHK</sequence>
<name>A0A9W7LES1_9STRA</name>
<comment type="caution">
    <text evidence="2">The sequence shown here is derived from an EMBL/GenBank/DDBJ whole genome shotgun (WGS) entry which is preliminary data.</text>
</comment>
<keyword evidence="3" id="KW-1185">Reference proteome</keyword>
<gene>
    <name evidence="2" type="ORF">TrCOL_g6523</name>
</gene>
<keyword evidence="1" id="KW-0472">Membrane</keyword>
<evidence type="ECO:0000313" key="3">
    <source>
        <dbReference type="Proteomes" id="UP001165065"/>
    </source>
</evidence>
<feature type="transmembrane region" description="Helical" evidence="1">
    <location>
        <begin position="115"/>
        <end position="136"/>
    </location>
</feature>
<dbReference type="Proteomes" id="UP001165065">
    <property type="component" value="Unassembled WGS sequence"/>
</dbReference>